<comment type="caution">
    <text evidence="4">The sequence shown here is derived from an EMBL/GenBank/DDBJ whole genome shotgun (WGS) entry which is preliminary data.</text>
</comment>
<dbReference type="InterPro" id="IPR043128">
    <property type="entry name" value="Rev_trsase/Diguanyl_cyclase"/>
</dbReference>
<dbReference type="Gene3D" id="3.30.70.270">
    <property type="match status" value="2"/>
</dbReference>
<accession>A0AAV3PSC4</accession>
<keyword evidence="5" id="KW-1185">Reference proteome</keyword>
<sequence length="251" mass="29160">MVNSIFAKQIGRNMEIYVDDMIVKSKEKTHCLGNLRKTFEQLRNNRLWINLEKCLSGVTSGKFLGYMISERGTVQHPDKIKVLLDMKPPESYKDVQNLTGCLTALNRFISKSEERNMSFFKNLRRASWERFRWDDECVRAFEELKEYLGSPKLLSRPETNEELQFYLAVSDEAVSSVLIREGTQKPIYYVSHVLHRAEGNYQLIDTFAFAVVISARKLMIYFEYHPIKVITDQPLKKVLASPAYQDDSQPG</sequence>
<dbReference type="AlphaFoldDB" id="A0AAV3PSC4"/>
<dbReference type="Proteomes" id="UP001454036">
    <property type="component" value="Unassembled WGS sequence"/>
</dbReference>
<evidence type="ECO:0000313" key="5">
    <source>
        <dbReference type="Proteomes" id="UP001454036"/>
    </source>
</evidence>
<proteinExistence type="predicted"/>
<organism evidence="4 5">
    <name type="scientific">Lithospermum erythrorhizon</name>
    <name type="common">Purple gromwell</name>
    <name type="synonym">Lithospermum officinale var. erythrorhizon</name>
    <dbReference type="NCBI Taxonomy" id="34254"/>
    <lineage>
        <taxon>Eukaryota</taxon>
        <taxon>Viridiplantae</taxon>
        <taxon>Streptophyta</taxon>
        <taxon>Embryophyta</taxon>
        <taxon>Tracheophyta</taxon>
        <taxon>Spermatophyta</taxon>
        <taxon>Magnoliopsida</taxon>
        <taxon>eudicotyledons</taxon>
        <taxon>Gunneridae</taxon>
        <taxon>Pentapetalae</taxon>
        <taxon>asterids</taxon>
        <taxon>lamiids</taxon>
        <taxon>Boraginales</taxon>
        <taxon>Boraginaceae</taxon>
        <taxon>Boraginoideae</taxon>
        <taxon>Lithospermeae</taxon>
        <taxon>Lithospermum</taxon>
    </lineage>
</organism>
<dbReference type="InterPro" id="IPR043502">
    <property type="entry name" value="DNA/RNA_pol_sf"/>
</dbReference>
<gene>
    <name evidence="4" type="ORF">LIER_43196</name>
</gene>
<evidence type="ECO:0000259" key="3">
    <source>
        <dbReference type="Pfam" id="PF17919"/>
    </source>
</evidence>
<name>A0AAV3PSC4_LITER</name>
<evidence type="ECO:0000259" key="2">
    <source>
        <dbReference type="Pfam" id="PF00078"/>
    </source>
</evidence>
<dbReference type="InterPro" id="IPR000477">
    <property type="entry name" value="RT_dom"/>
</dbReference>
<dbReference type="EMBL" id="BAABME010033416">
    <property type="protein sequence ID" value="GAA0152817.1"/>
    <property type="molecule type" value="Genomic_DNA"/>
</dbReference>
<keyword evidence="1" id="KW-0511">Multifunctional enzyme</keyword>
<dbReference type="Pfam" id="PF00078">
    <property type="entry name" value="RVT_1"/>
    <property type="match status" value="1"/>
</dbReference>
<evidence type="ECO:0000256" key="1">
    <source>
        <dbReference type="ARBA" id="ARBA00023268"/>
    </source>
</evidence>
<dbReference type="GO" id="GO:0003824">
    <property type="term" value="F:catalytic activity"/>
    <property type="evidence" value="ECO:0007669"/>
    <property type="project" value="UniProtKB-KW"/>
</dbReference>
<dbReference type="InterPro" id="IPR050951">
    <property type="entry name" value="Retrovirus_Pol_polyprotein"/>
</dbReference>
<feature type="domain" description="Reverse transcriptase/retrotransposon-derived protein RNase H-like" evidence="3">
    <location>
        <begin position="133"/>
        <end position="229"/>
    </location>
</feature>
<feature type="domain" description="Reverse transcriptase" evidence="2">
    <location>
        <begin position="4"/>
        <end position="68"/>
    </location>
</feature>
<evidence type="ECO:0000313" key="4">
    <source>
        <dbReference type="EMBL" id="GAA0152817.1"/>
    </source>
</evidence>
<dbReference type="PANTHER" id="PTHR37984:SF5">
    <property type="entry name" value="PROTEIN NYNRIN-LIKE"/>
    <property type="match status" value="1"/>
</dbReference>
<dbReference type="SUPFAM" id="SSF56672">
    <property type="entry name" value="DNA/RNA polymerases"/>
    <property type="match status" value="1"/>
</dbReference>
<dbReference type="InterPro" id="IPR041577">
    <property type="entry name" value="RT_RNaseH_2"/>
</dbReference>
<dbReference type="PANTHER" id="PTHR37984">
    <property type="entry name" value="PROTEIN CBG26694"/>
    <property type="match status" value="1"/>
</dbReference>
<reference evidence="4 5" key="1">
    <citation type="submission" date="2024-01" db="EMBL/GenBank/DDBJ databases">
        <title>The complete chloroplast genome sequence of Lithospermum erythrorhizon: insights into the phylogenetic relationship among Boraginaceae species and the maternal lineages of purple gromwells.</title>
        <authorList>
            <person name="Okada T."/>
            <person name="Watanabe K."/>
        </authorList>
    </citation>
    <scope>NUCLEOTIDE SEQUENCE [LARGE SCALE GENOMIC DNA]</scope>
</reference>
<dbReference type="Pfam" id="PF17919">
    <property type="entry name" value="RT_RNaseH_2"/>
    <property type="match status" value="1"/>
</dbReference>
<protein>
    <submittedName>
        <fullName evidence="4">Uncharacterized protein</fullName>
    </submittedName>
</protein>